<gene>
    <name evidence="1" type="ORF">HGA05_27375</name>
</gene>
<name>A0A846WUP9_9ACTN</name>
<evidence type="ECO:0000313" key="1">
    <source>
        <dbReference type="EMBL" id="NKY05282.1"/>
    </source>
</evidence>
<dbReference type="Proteomes" id="UP000563898">
    <property type="component" value="Unassembled WGS sequence"/>
</dbReference>
<sequence>MAPGDLVLRSGEATVGVSPASGSMTSLRIKGTEYLYQGPGFGCFPMAPWCGRLRDGLLDFDGEHHRFPRNDPPHALHGTVRDHRWEVLDHSTTRASLGVRLEPSWPFPGSVTHQITLTIDRLRLQMRIHADDRPFPAQAGWHPWFRRHLDVESAGSLELRFAPAWQEERGSDHLPTGRQIAPQEPPWDDCFAMPDGVDVVCEWPGHSRIHVRSDARWVVVYDMREYAVCVEPQSGPPDGLNTAPRVVTPGHDLVVSTTWSW</sequence>
<dbReference type="RefSeq" id="WP_035727206.1">
    <property type="nucleotide sequence ID" value="NZ_JAAXPC010000033.1"/>
</dbReference>
<dbReference type="Pfam" id="PF01263">
    <property type="entry name" value="Aldose_epim"/>
    <property type="match status" value="1"/>
</dbReference>
<dbReference type="SUPFAM" id="SSF74650">
    <property type="entry name" value="Galactose mutarotase-like"/>
    <property type="match status" value="1"/>
</dbReference>
<dbReference type="AlphaFoldDB" id="A0A846WUP9"/>
<comment type="caution">
    <text evidence="1">The sequence shown here is derived from an EMBL/GenBank/DDBJ whole genome shotgun (WGS) entry which is preliminary data.</text>
</comment>
<dbReference type="EMBL" id="JAAXPC010000033">
    <property type="protein sequence ID" value="NKY05282.1"/>
    <property type="molecule type" value="Genomic_DNA"/>
</dbReference>
<accession>A0A846WUP9</accession>
<evidence type="ECO:0000313" key="2">
    <source>
        <dbReference type="Proteomes" id="UP000563898"/>
    </source>
</evidence>
<dbReference type="Gene3D" id="2.70.98.10">
    <property type="match status" value="1"/>
</dbReference>
<dbReference type="GO" id="GO:0005975">
    <property type="term" value="P:carbohydrate metabolic process"/>
    <property type="evidence" value="ECO:0007669"/>
    <property type="project" value="InterPro"/>
</dbReference>
<dbReference type="GO" id="GO:0030246">
    <property type="term" value="F:carbohydrate binding"/>
    <property type="evidence" value="ECO:0007669"/>
    <property type="project" value="InterPro"/>
</dbReference>
<reference evidence="1 2" key="1">
    <citation type="submission" date="2020-04" db="EMBL/GenBank/DDBJ databases">
        <title>MicrobeNet Type strains.</title>
        <authorList>
            <person name="Nicholson A.C."/>
        </authorList>
    </citation>
    <scope>NUCLEOTIDE SEQUENCE [LARGE SCALE GENOMIC DNA]</scope>
    <source>
        <strain evidence="1 2">ATCC BAA-14</strain>
    </source>
</reference>
<protein>
    <submittedName>
        <fullName evidence="1">Aldose 1-epimerase</fullName>
    </submittedName>
</protein>
<dbReference type="InterPro" id="IPR008183">
    <property type="entry name" value="Aldose_1/G6P_1-epimerase"/>
</dbReference>
<proteinExistence type="predicted"/>
<dbReference type="InterPro" id="IPR014718">
    <property type="entry name" value="GH-type_carb-bd"/>
</dbReference>
<dbReference type="InterPro" id="IPR011013">
    <property type="entry name" value="Gal_mutarotase_sf_dom"/>
</dbReference>
<dbReference type="GO" id="GO:0016853">
    <property type="term" value="F:isomerase activity"/>
    <property type="evidence" value="ECO:0007669"/>
    <property type="project" value="InterPro"/>
</dbReference>
<organism evidence="1 2">
    <name type="scientific">Gordonia polyisoprenivorans</name>
    <dbReference type="NCBI Taxonomy" id="84595"/>
    <lineage>
        <taxon>Bacteria</taxon>
        <taxon>Bacillati</taxon>
        <taxon>Actinomycetota</taxon>
        <taxon>Actinomycetes</taxon>
        <taxon>Mycobacteriales</taxon>
        <taxon>Gordoniaceae</taxon>
        <taxon>Gordonia</taxon>
    </lineage>
</organism>